<comment type="pathway">
    <text evidence="1">Cofactor biosynthesis; tetrahydrofolylpolyglutamate biosynthesis.</text>
</comment>
<dbReference type="EMBL" id="ML735721">
    <property type="protein sequence ID" value="KAE8418980.1"/>
    <property type="molecule type" value="Genomic_DNA"/>
</dbReference>
<dbReference type="Gene3D" id="3.90.190.20">
    <property type="entry name" value="Mur ligase, C-terminal domain"/>
    <property type="match status" value="1"/>
</dbReference>
<evidence type="ECO:0000256" key="12">
    <source>
        <dbReference type="ARBA" id="ARBA00047493"/>
    </source>
</evidence>
<feature type="domain" description="Mur ligase C-terminal" evidence="13">
    <location>
        <begin position="315"/>
        <end position="453"/>
    </location>
</feature>
<keyword evidence="4" id="KW-0554">One-carbon metabolism</keyword>
<dbReference type="InterPro" id="IPR036565">
    <property type="entry name" value="Mur-like_cat_sf"/>
</dbReference>
<dbReference type="PANTHER" id="PTHR11136:SF5">
    <property type="entry name" value="FOLYLPOLYGLUTAMATE SYNTHASE, MITOCHONDRIAL"/>
    <property type="match status" value="1"/>
</dbReference>
<reference evidence="15 16" key="1">
    <citation type="submission" date="2019-04" db="EMBL/GenBank/DDBJ databases">
        <authorList>
            <consortium name="DOE Joint Genome Institute"/>
            <person name="Mondo S."/>
            <person name="Kjaerbolling I."/>
            <person name="Vesth T."/>
            <person name="Frisvad J.C."/>
            <person name="Nybo J.L."/>
            <person name="Theobald S."/>
            <person name="Kildgaard S."/>
            <person name="Isbrandt T."/>
            <person name="Kuo A."/>
            <person name="Sato A."/>
            <person name="Lyhne E.K."/>
            <person name="Kogle M.E."/>
            <person name="Wiebenga A."/>
            <person name="Kun R.S."/>
            <person name="Lubbers R.J."/>
            <person name="Makela M.R."/>
            <person name="Barry K."/>
            <person name="Chovatia M."/>
            <person name="Clum A."/>
            <person name="Daum C."/>
            <person name="Haridas S."/>
            <person name="He G."/>
            <person name="LaButti K."/>
            <person name="Lipzen A."/>
            <person name="Riley R."/>
            <person name="Salamov A."/>
            <person name="Simmons B.A."/>
            <person name="Magnuson J.K."/>
            <person name="Henrissat B."/>
            <person name="Mortensen U.H."/>
            <person name="Larsen T.O."/>
            <person name="Devries R.P."/>
            <person name="Grigoriev I.V."/>
            <person name="Machida M."/>
            <person name="Baker S.E."/>
            <person name="Andersen M.R."/>
            <person name="Cantor M.N."/>
            <person name="Hua S.X."/>
        </authorList>
    </citation>
    <scope>NUCLEOTIDE SEQUENCE [LARGE SCALE GENOMIC DNA]</scope>
    <source>
        <strain evidence="15 16">CBS 117616</strain>
    </source>
</reference>
<organism evidence="15 16">
    <name type="scientific">Aspergillus pseudocaelatus</name>
    <dbReference type="NCBI Taxonomy" id="1825620"/>
    <lineage>
        <taxon>Eukaryota</taxon>
        <taxon>Fungi</taxon>
        <taxon>Dikarya</taxon>
        <taxon>Ascomycota</taxon>
        <taxon>Pezizomycotina</taxon>
        <taxon>Eurotiomycetes</taxon>
        <taxon>Eurotiomycetidae</taxon>
        <taxon>Eurotiales</taxon>
        <taxon>Aspergillaceae</taxon>
        <taxon>Aspergillus</taxon>
        <taxon>Aspergillus subgen. Circumdati</taxon>
    </lineage>
</organism>
<accession>A0ABQ6WPD5</accession>
<evidence type="ECO:0000313" key="15">
    <source>
        <dbReference type="EMBL" id="KAE8418980.1"/>
    </source>
</evidence>
<keyword evidence="9" id="KW-0460">Magnesium</keyword>
<gene>
    <name evidence="15" type="ORF">BDV36DRAFT_145899</name>
</gene>
<dbReference type="InterPro" id="IPR013221">
    <property type="entry name" value="Mur_ligase_cen"/>
</dbReference>
<proteinExistence type="inferred from homology"/>
<evidence type="ECO:0000256" key="10">
    <source>
        <dbReference type="ARBA" id="ARBA00030592"/>
    </source>
</evidence>
<protein>
    <recommendedName>
        <fullName evidence="3">tetrahydrofolate synthase</fullName>
        <ecNumber evidence="3">6.3.2.17</ecNumber>
    </recommendedName>
    <alternativeName>
        <fullName evidence="11">Folylpoly-gamma-glutamate synthetase</fullName>
    </alternativeName>
    <alternativeName>
        <fullName evidence="10">Tetrahydrofolylpolyglutamate synthase</fullName>
    </alternativeName>
</protein>
<evidence type="ECO:0000256" key="2">
    <source>
        <dbReference type="ARBA" id="ARBA00008276"/>
    </source>
</evidence>
<dbReference type="Gene3D" id="3.40.1190.10">
    <property type="entry name" value="Mur-like, catalytic domain"/>
    <property type="match status" value="1"/>
</dbReference>
<keyword evidence="6" id="KW-0479">Metal-binding</keyword>
<evidence type="ECO:0000256" key="3">
    <source>
        <dbReference type="ARBA" id="ARBA00013025"/>
    </source>
</evidence>
<keyword evidence="16" id="KW-1185">Reference proteome</keyword>
<dbReference type="EC" id="6.3.2.17" evidence="3"/>
<evidence type="ECO:0000256" key="11">
    <source>
        <dbReference type="ARBA" id="ARBA00030876"/>
    </source>
</evidence>
<dbReference type="Pfam" id="PF02875">
    <property type="entry name" value="Mur_ligase_C"/>
    <property type="match status" value="1"/>
</dbReference>
<dbReference type="InterPro" id="IPR036615">
    <property type="entry name" value="Mur_ligase_C_dom_sf"/>
</dbReference>
<dbReference type="InterPro" id="IPR004101">
    <property type="entry name" value="Mur_ligase_C"/>
</dbReference>
<evidence type="ECO:0000256" key="4">
    <source>
        <dbReference type="ARBA" id="ARBA00022563"/>
    </source>
</evidence>
<dbReference type="PANTHER" id="PTHR11136">
    <property type="entry name" value="FOLYLPOLYGLUTAMATE SYNTHASE-RELATED"/>
    <property type="match status" value="1"/>
</dbReference>
<dbReference type="Pfam" id="PF08245">
    <property type="entry name" value="Mur_ligase_M"/>
    <property type="match status" value="1"/>
</dbReference>
<sequence length="469" mass="52224">MSSPQGVARSNGRKSLEWAKKFRRSFPSQTSTSSSSSLPIAPNSGFRGRAPIVGMKGWLECLGYDAEIINGLNVIHVAGTKGKGSTCAYVDSLLRANARRKGVDLKVGMYTSPWLQPQNRIRINSEPISEELFLERGREVERKLGLDNPSPGIKLPGFLQMIALTAFHTFIEAKVDVVICEVHHGGEFDATNFIERPVITAITKIGIDHVDNLGGSLEHIAWHKSGIFKEKVPAFSVQQAPAAENKLRDRAKEKNVPLHFVKADTQAATLKSIPLEQQENCALAIQIVRGFLQRDKGSLENPDIKAGVESCYFPGRYEIINSRGCTWYVDGAHNETSLEQAAKWYKRVADASATRVLIFANFSDKRTRDWAKLLDKLGHCLESLQMSAHHVIFVREIEFDNHFSITEEQLDEYADHWANKWPSSTVQKVGRVKEVLNMAEIIRNGAQILVTGSLYLGEEALGILKDKCT</sequence>
<evidence type="ECO:0000313" key="16">
    <source>
        <dbReference type="Proteomes" id="UP000325395"/>
    </source>
</evidence>
<name>A0ABQ6WPD5_9EURO</name>
<evidence type="ECO:0000256" key="8">
    <source>
        <dbReference type="ARBA" id="ARBA00022840"/>
    </source>
</evidence>
<evidence type="ECO:0000259" key="14">
    <source>
        <dbReference type="Pfam" id="PF08245"/>
    </source>
</evidence>
<comment type="catalytic activity">
    <reaction evidence="12">
        <text>(6S)-5,6,7,8-tetrahydrofolyl-(gamma-L-Glu)(n) + L-glutamate + ATP = (6S)-5,6,7,8-tetrahydrofolyl-(gamma-L-Glu)(n+1) + ADP + phosphate + H(+)</text>
        <dbReference type="Rhea" id="RHEA:10580"/>
        <dbReference type="Rhea" id="RHEA-COMP:14738"/>
        <dbReference type="Rhea" id="RHEA-COMP:14740"/>
        <dbReference type="ChEBI" id="CHEBI:15378"/>
        <dbReference type="ChEBI" id="CHEBI:29985"/>
        <dbReference type="ChEBI" id="CHEBI:30616"/>
        <dbReference type="ChEBI" id="CHEBI:43474"/>
        <dbReference type="ChEBI" id="CHEBI:141005"/>
        <dbReference type="ChEBI" id="CHEBI:456216"/>
        <dbReference type="EC" id="6.3.2.17"/>
    </reaction>
</comment>
<evidence type="ECO:0000256" key="1">
    <source>
        <dbReference type="ARBA" id="ARBA00005150"/>
    </source>
</evidence>
<dbReference type="InterPro" id="IPR001645">
    <property type="entry name" value="Folylpolyglutamate_synth"/>
</dbReference>
<keyword evidence="8" id="KW-0067">ATP-binding</keyword>
<evidence type="ECO:0000256" key="7">
    <source>
        <dbReference type="ARBA" id="ARBA00022741"/>
    </source>
</evidence>
<keyword evidence="7" id="KW-0547">Nucleotide-binding</keyword>
<dbReference type="Proteomes" id="UP000325395">
    <property type="component" value="Unassembled WGS sequence"/>
</dbReference>
<keyword evidence="5" id="KW-0436">Ligase</keyword>
<comment type="similarity">
    <text evidence="2">Belongs to the folylpolyglutamate synthase family.</text>
</comment>
<evidence type="ECO:0000256" key="5">
    <source>
        <dbReference type="ARBA" id="ARBA00022598"/>
    </source>
</evidence>
<evidence type="ECO:0000256" key="6">
    <source>
        <dbReference type="ARBA" id="ARBA00022723"/>
    </source>
</evidence>
<dbReference type="SUPFAM" id="SSF53623">
    <property type="entry name" value="MurD-like peptide ligases, catalytic domain"/>
    <property type="match status" value="1"/>
</dbReference>
<evidence type="ECO:0000256" key="9">
    <source>
        <dbReference type="ARBA" id="ARBA00022842"/>
    </source>
</evidence>
<feature type="domain" description="Mur ligase central" evidence="14">
    <location>
        <begin position="167"/>
        <end position="276"/>
    </location>
</feature>
<evidence type="ECO:0000259" key="13">
    <source>
        <dbReference type="Pfam" id="PF02875"/>
    </source>
</evidence>
<dbReference type="NCBIfam" id="TIGR01499">
    <property type="entry name" value="folC"/>
    <property type="match status" value="1"/>
</dbReference>
<dbReference type="SUPFAM" id="SSF53244">
    <property type="entry name" value="MurD-like peptide ligases, peptide-binding domain"/>
    <property type="match status" value="1"/>
</dbReference>